<keyword evidence="8" id="KW-1133">Transmembrane helix</keyword>
<accession>A0A1G8RF95</accession>
<dbReference type="GO" id="GO:0015891">
    <property type="term" value="P:siderophore transport"/>
    <property type="evidence" value="ECO:0007669"/>
    <property type="project" value="InterPro"/>
</dbReference>
<name>A0A1G8RF95_9GAMM</name>
<dbReference type="InterPro" id="IPR037682">
    <property type="entry name" value="TonB_C"/>
</dbReference>
<feature type="region of interest" description="Disordered" evidence="11">
    <location>
        <begin position="47"/>
        <end position="80"/>
    </location>
</feature>
<dbReference type="NCBIfam" id="TIGR01352">
    <property type="entry name" value="tonB_Cterm"/>
    <property type="match status" value="1"/>
</dbReference>
<evidence type="ECO:0000256" key="3">
    <source>
        <dbReference type="ARBA" id="ARBA00022448"/>
    </source>
</evidence>
<evidence type="ECO:0000256" key="1">
    <source>
        <dbReference type="ARBA" id="ARBA00004383"/>
    </source>
</evidence>
<feature type="domain" description="TonB C-terminal" evidence="12">
    <location>
        <begin position="111"/>
        <end position="206"/>
    </location>
</feature>
<dbReference type="GO" id="GO:0055085">
    <property type="term" value="P:transmembrane transport"/>
    <property type="evidence" value="ECO:0007669"/>
    <property type="project" value="InterPro"/>
</dbReference>
<dbReference type="FunFam" id="3.30.1150.10:FF:000006">
    <property type="entry name" value="Protein TonB"/>
    <property type="match status" value="1"/>
</dbReference>
<dbReference type="PANTHER" id="PTHR33446:SF14">
    <property type="entry name" value="PROTEIN TONB"/>
    <property type="match status" value="1"/>
</dbReference>
<dbReference type="Pfam" id="PF03544">
    <property type="entry name" value="TonB_C"/>
    <property type="match status" value="1"/>
</dbReference>
<dbReference type="SUPFAM" id="SSF74653">
    <property type="entry name" value="TolA/TonB C-terminal domain"/>
    <property type="match status" value="1"/>
</dbReference>
<keyword evidence="10" id="KW-0735">Signal-anchor</keyword>
<dbReference type="RefSeq" id="WP_090364726.1">
    <property type="nucleotide sequence ID" value="NZ_FNEM01000005.1"/>
</dbReference>
<sequence length="206" mass="22737">MQRSLLALILGAAVTFALFSFMAFLIDGGAKRAANSVDLPPIEIVMDRQDAKAQNRDRPKPKPPKPPEKPPEPIDLQPETNDVSDAVSINVPSVDLGNVNAGMGDVGGAMMRDGDATPIVRMEPKWPMKALREGKEGYVVMKFTINELGQPENIVVIEAEPKRLFDKEAKRALRKWKYKPKIVDGKPVKQPGITVRLDFKLNKDNG</sequence>
<dbReference type="PANTHER" id="PTHR33446">
    <property type="entry name" value="PROTEIN TONB-RELATED"/>
    <property type="match status" value="1"/>
</dbReference>
<evidence type="ECO:0000313" key="14">
    <source>
        <dbReference type="Proteomes" id="UP000199527"/>
    </source>
</evidence>
<dbReference type="PRINTS" id="PR01374">
    <property type="entry name" value="TONBPROTEIN"/>
</dbReference>
<dbReference type="Gene3D" id="3.30.1150.10">
    <property type="match status" value="1"/>
</dbReference>
<comment type="function">
    <text evidence="10">Interacts with outer membrane receptor proteins that carry out high-affinity binding and energy dependent uptake into the periplasmic space of specific substrates. It could act to transduce energy from the cytoplasmic membrane to specific energy-requiring processes in the outer membrane, resulting in the release into the periplasm of ligands bound by these outer membrane proteins.</text>
</comment>
<comment type="subcellular location">
    <subcellularLocation>
        <location evidence="1 10">Cell inner membrane</location>
        <topology evidence="1 10">Single-pass membrane protein</topology>
        <orientation evidence="1 10">Periplasmic side</orientation>
    </subcellularLocation>
</comment>
<keyword evidence="6" id="KW-0812">Transmembrane</keyword>
<evidence type="ECO:0000256" key="4">
    <source>
        <dbReference type="ARBA" id="ARBA00022475"/>
    </source>
</evidence>
<evidence type="ECO:0000256" key="6">
    <source>
        <dbReference type="ARBA" id="ARBA00022692"/>
    </source>
</evidence>
<dbReference type="GO" id="GO:0030288">
    <property type="term" value="C:outer membrane-bounded periplasmic space"/>
    <property type="evidence" value="ECO:0007669"/>
    <property type="project" value="InterPro"/>
</dbReference>
<evidence type="ECO:0000256" key="5">
    <source>
        <dbReference type="ARBA" id="ARBA00022519"/>
    </source>
</evidence>
<evidence type="ECO:0000256" key="2">
    <source>
        <dbReference type="ARBA" id="ARBA00006555"/>
    </source>
</evidence>
<dbReference type="PROSITE" id="PS52015">
    <property type="entry name" value="TONB_CTD"/>
    <property type="match status" value="1"/>
</dbReference>
<keyword evidence="7 10" id="KW-0653">Protein transport</keyword>
<dbReference type="InterPro" id="IPR006260">
    <property type="entry name" value="TonB/TolA_C"/>
</dbReference>
<dbReference type="InterPro" id="IPR051045">
    <property type="entry name" value="TonB-dependent_transducer"/>
</dbReference>
<evidence type="ECO:0000256" key="7">
    <source>
        <dbReference type="ARBA" id="ARBA00022927"/>
    </source>
</evidence>
<protein>
    <recommendedName>
        <fullName evidence="10">Protein TonB</fullName>
    </recommendedName>
</protein>
<keyword evidence="4 10" id="KW-1003">Cell membrane</keyword>
<feature type="compositionally biased region" description="Basic and acidic residues" evidence="11">
    <location>
        <begin position="47"/>
        <end position="72"/>
    </location>
</feature>
<evidence type="ECO:0000256" key="9">
    <source>
        <dbReference type="ARBA" id="ARBA00023136"/>
    </source>
</evidence>
<keyword evidence="9" id="KW-0472">Membrane</keyword>
<evidence type="ECO:0000313" key="13">
    <source>
        <dbReference type="EMBL" id="SDJ15581.1"/>
    </source>
</evidence>
<reference evidence="14" key="1">
    <citation type="submission" date="2016-10" db="EMBL/GenBank/DDBJ databases">
        <authorList>
            <person name="Varghese N."/>
            <person name="Submissions S."/>
        </authorList>
    </citation>
    <scope>NUCLEOTIDE SEQUENCE [LARGE SCALE GENOMIC DNA]</scope>
    <source>
        <strain evidence="14">DSM 23317</strain>
    </source>
</reference>
<organism evidence="13 14">
    <name type="scientific">Ferrimonas sediminum</name>
    <dbReference type="NCBI Taxonomy" id="718193"/>
    <lineage>
        <taxon>Bacteria</taxon>
        <taxon>Pseudomonadati</taxon>
        <taxon>Pseudomonadota</taxon>
        <taxon>Gammaproteobacteria</taxon>
        <taxon>Alteromonadales</taxon>
        <taxon>Ferrimonadaceae</taxon>
        <taxon>Ferrimonas</taxon>
    </lineage>
</organism>
<evidence type="ECO:0000256" key="8">
    <source>
        <dbReference type="ARBA" id="ARBA00022989"/>
    </source>
</evidence>
<keyword evidence="5 10" id="KW-0997">Cell inner membrane</keyword>
<evidence type="ECO:0000256" key="10">
    <source>
        <dbReference type="RuleBase" id="RU362123"/>
    </source>
</evidence>
<comment type="similarity">
    <text evidence="2 10">Belongs to the TonB family.</text>
</comment>
<dbReference type="GO" id="GO:0015031">
    <property type="term" value="P:protein transport"/>
    <property type="evidence" value="ECO:0007669"/>
    <property type="project" value="UniProtKB-UniRule"/>
</dbReference>
<evidence type="ECO:0000256" key="11">
    <source>
        <dbReference type="SAM" id="MobiDB-lite"/>
    </source>
</evidence>
<dbReference type="Proteomes" id="UP000199527">
    <property type="component" value="Unassembled WGS sequence"/>
</dbReference>
<keyword evidence="3 10" id="KW-0813">Transport</keyword>
<dbReference type="InterPro" id="IPR003538">
    <property type="entry name" value="TonB"/>
</dbReference>
<keyword evidence="14" id="KW-1185">Reference proteome</keyword>
<dbReference type="OrthoDB" id="1628901at2"/>
<gene>
    <name evidence="13" type="ORF">SAMN04488540_105155</name>
</gene>
<proteinExistence type="inferred from homology"/>
<evidence type="ECO:0000259" key="12">
    <source>
        <dbReference type="PROSITE" id="PS52015"/>
    </source>
</evidence>
<dbReference type="EMBL" id="FNEM01000005">
    <property type="protein sequence ID" value="SDJ15581.1"/>
    <property type="molecule type" value="Genomic_DNA"/>
</dbReference>
<dbReference type="AlphaFoldDB" id="A0A1G8RF95"/>
<dbReference type="GO" id="GO:0031992">
    <property type="term" value="F:energy transducer activity"/>
    <property type="evidence" value="ECO:0007669"/>
    <property type="project" value="InterPro"/>
</dbReference>
<dbReference type="GO" id="GO:0005886">
    <property type="term" value="C:plasma membrane"/>
    <property type="evidence" value="ECO:0007669"/>
    <property type="project" value="UniProtKB-SubCell"/>
</dbReference>